<dbReference type="OrthoDB" id="273319at2"/>
<dbReference type="AlphaFoldDB" id="A0A543FV73"/>
<protein>
    <submittedName>
        <fullName evidence="3">Poly(Beta-D-mannuronate) lyase</fullName>
    </submittedName>
</protein>
<feature type="chain" id="PRO_5021730098" evidence="1">
    <location>
        <begin position="27"/>
        <end position="253"/>
    </location>
</feature>
<sequence length="253" mass="26851">MPRSRARLIAAVSALFVTLAACTTPAPEPPPAPPGPPAVPGDVLNLANWKLTLPVGSGDEPDEILPPQLHSFTGDFFRLDSAGSGVVFTANAGGVTTEGSGYPRCELREMDGGELASWSNLSGTHTMTVREAITQVPQVKPHVVAAQIHDAEDDVVMVRLEGTHLFVEYADGESEFTLDEHYRLGTPYDLRITAAGGRVQVDYNGVRKGDVPLAGSGWYFKAGTYTQSNPSRGDAPDAAGQVVIYSLDVQHAP</sequence>
<organism evidence="3 4">
    <name type="scientific">Pseudonocardia cypriaca</name>
    <dbReference type="NCBI Taxonomy" id="882449"/>
    <lineage>
        <taxon>Bacteria</taxon>
        <taxon>Bacillati</taxon>
        <taxon>Actinomycetota</taxon>
        <taxon>Actinomycetes</taxon>
        <taxon>Pseudonocardiales</taxon>
        <taxon>Pseudonocardiaceae</taxon>
        <taxon>Pseudonocardia</taxon>
    </lineage>
</organism>
<evidence type="ECO:0000313" key="3">
    <source>
        <dbReference type="EMBL" id="TQM37644.1"/>
    </source>
</evidence>
<evidence type="ECO:0000259" key="2">
    <source>
        <dbReference type="Pfam" id="PF08787"/>
    </source>
</evidence>
<proteinExistence type="predicted"/>
<accession>A0A543FV73</accession>
<evidence type="ECO:0000313" key="4">
    <source>
        <dbReference type="Proteomes" id="UP000319818"/>
    </source>
</evidence>
<comment type="caution">
    <text evidence="3">The sequence shown here is derived from an EMBL/GenBank/DDBJ whole genome shotgun (WGS) entry which is preliminary data.</text>
</comment>
<keyword evidence="1" id="KW-0732">Signal</keyword>
<dbReference type="EMBL" id="VFPH01000002">
    <property type="protein sequence ID" value="TQM37644.1"/>
    <property type="molecule type" value="Genomic_DNA"/>
</dbReference>
<dbReference type="GO" id="GO:0016829">
    <property type="term" value="F:lyase activity"/>
    <property type="evidence" value="ECO:0007669"/>
    <property type="project" value="UniProtKB-KW"/>
</dbReference>
<dbReference type="InterPro" id="IPR014895">
    <property type="entry name" value="Alginate_lyase_2"/>
</dbReference>
<dbReference type="Proteomes" id="UP000319818">
    <property type="component" value="Unassembled WGS sequence"/>
</dbReference>
<dbReference type="Gene3D" id="2.60.120.200">
    <property type="match status" value="1"/>
</dbReference>
<name>A0A543FV73_9PSEU</name>
<feature type="domain" description="Alginate lyase 2" evidence="2">
    <location>
        <begin position="44"/>
        <end position="251"/>
    </location>
</feature>
<keyword evidence="3" id="KW-0456">Lyase</keyword>
<gene>
    <name evidence="3" type="ORF">FB388_4861</name>
</gene>
<dbReference type="RefSeq" id="WP_142104431.1">
    <property type="nucleotide sequence ID" value="NZ_VFPH01000002.1"/>
</dbReference>
<feature type="signal peptide" evidence="1">
    <location>
        <begin position="1"/>
        <end position="26"/>
    </location>
</feature>
<dbReference type="InterPro" id="IPR013320">
    <property type="entry name" value="ConA-like_dom_sf"/>
</dbReference>
<evidence type="ECO:0000256" key="1">
    <source>
        <dbReference type="SAM" id="SignalP"/>
    </source>
</evidence>
<keyword evidence="4" id="KW-1185">Reference proteome</keyword>
<dbReference type="SUPFAM" id="SSF49899">
    <property type="entry name" value="Concanavalin A-like lectins/glucanases"/>
    <property type="match status" value="1"/>
</dbReference>
<reference evidence="3 4" key="1">
    <citation type="submission" date="2019-06" db="EMBL/GenBank/DDBJ databases">
        <title>Sequencing the genomes of 1000 actinobacteria strains.</title>
        <authorList>
            <person name="Klenk H.-P."/>
        </authorList>
    </citation>
    <scope>NUCLEOTIDE SEQUENCE [LARGE SCALE GENOMIC DNA]</scope>
    <source>
        <strain evidence="3 4">DSM 45511</strain>
    </source>
</reference>
<dbReference type="PROSITE" id="PS51257">
    <property type="entry name" value="PROKAR_LIPOPROTEIN"/>
    <property type="match status" value="1"/>
</dbReference>
<dbReference type="Pfam" id="PF08787">
    <property type="entry name" value="Alginate_lyase2"/>
    <property type="match status" value="1"/>
</dbReference>